<dbReference type="Proteomes" id="UP001367508">
    <property type="component" value="Unassembled WGS sequence"/>
</dbReference>
<keyword evidence="3" id="KW-1185">Reference proteome</keyword>
<keyword evidence="1" id="KW-0812">Transmembrane</keyword>
<gene>
    <name evidence="2" type="ORF">VNO77_10562</name>
</gene>
<sequence>MIVVLKSDTPFSMRYELNLITFAGIIWQNDVLPTFVFTIVYILFLWLIQNEELSDLRINFHMMYPLLIFHSLFCVYCLLSGNENMPFPVLYSITSCSQSVSTAIF</sequence>
<comment type="caution">
    <text evidence="2">The sequence shown here is derived from an EMBL/GenBank/DDBJ whole genome shotgun (WGS) entry which is preliminary data.</text>
</comment>
<evidence type="ECO:0000313" key="2">
    <source>
        <dbReference type="EMBL" id="KAK7351253.1"/>
    </source>
</evidence>
<dbReference type="AlphaFoldDB" id="A0AAN9MFZ7"/>
<accession>A0AAN9MFZ7</accession>
<evidence type="ECO:0000313" key="3">
    <source>
        <dbReference type="Proteomes" id="UP001367508"/>
    </source>
</evidence>
<evidence type="ECO:0000256" key="1">
    <source>
        <dbReference type="SAM" id="Phobius"/>
    </source>
</evidence>
<feature type="transmembrane region" description="Helical" evidence="1">
    <location>
        <begin position="20"/>
        <end position="48"/>
    </location>
</feature>
<proteinExistence type="predicted"/>
<name>A0AAN9MFZ7_CANGL</name>
<reference evidence="2 3" key="1">
    <citation type="submission" date="2024-01" db="EMBL/GenBank/DDBJ databases">
        <title>The genomes of 5 underutilized Papilionoideae crops provide insights into root nodulation and disease resistanc.</title>
        <authorList>
            <person name="Jiang F."/>
        </authorList>
    </citation>
    <scope>NUCLEOTIDE SEQUENCE [LARGE SCALE GENOMIC DNA]</scope>
    <source>
        <strain evidence="2">LVBAO_FW01</strain>
        <tissue evidence="2">Leaves</tissue>
    </source>
</reference>
<protein>
    <submittedName>
        <fullName evidence="2">Uncharacterized protein</fullName>
    </submittedName>
</protein>
<keyword evidence="1" id="KW-1133">Transmembrane helix</keyword>
<keyword evidence="1" id="KW-0472">Membrane</keyword>
<dbReference type="EMBL" id="JAYMYQ010000002">
    <property type="protein sequence ID" value="KAK7351253.1"/>
    <property type="molecule type" value="Genomic_DNA"/>
</dbReference>
<feature type="transmembrane region" description="Helical" evidence="1">
    <location>
        <begin position="60"/>
        <end position="81"/>
    </location>
</feature>
<organism evidence="2 3">
    <name type="scientific">Canavalia gladiata</name>
    <name type="common">Sword bean</name>
    <name type="synonym">Dolichos gladiatus</name>
    <dbReference type="NCBI Taxonomy" id="3824"/>
    <lineage>
        <taxon>Eukaryota</taxon>
        <taxon>Viridiplantae</taxon>
        <taxon>Streptophyta</taxon>
        <taxon>Embryophyta</taxon>
        <taxon>Tracheophyta</taxon>
        <taxon>Spermatophyta</taxon>
        <taxon>Magnoliopsida</taxon>
        <taxon>eudicotyledons</taxon>
        <taxon>Gunneridae</taxon>
        <taxon>Pentapetalae</taxon>
        <taxon>rosids</taxon>
        <taxon>fabids</taxon>
        <taxon>Fabales</taxon>
        <taxon>Fabaceae</taxon>
        <taxon>Papilionoideae</taxon>
        <taxon>50 kb inversion clade</taxon>
        <taxon>NPAAA clade</taxon>
        <taxon>indigoferoid/millettioid clade</taxon>
        <taxon>Phaseoleae</taxon>
        <taxon>Canavalia</taxon>
    </lineage>
</organism>